<dbReference type="Proteomes" id="UP001470230">
    <property type="component" value="Unassembled WGS sequence"/>
</dbReference>
<keyword evidence="2" id="KW-0238">DNA-binding</keyword>
<name>A0ABR2GRW6_9EUKA</name>
<comment type="caution">
    <text evidence="7">The sequence shown here is derived from an EMBL/GenBank/DDBJ whole genome shotgun (WGS) entry which is preliminary data.</text>
</comment>
<dbReference type="PROSITE" id="PS50090">
    <property type="entry name" value="MYB_LIKE"/>
    <property type="match status" value="2"/>
</dbReference>
<dbReference type="CDD" id="cd00167">
    <property type="entry name" value="SANT"/>
    <property type="match status" value="2"/>
</dbReference>
<dbReference type="SUPFAM" id="SSF46689">
    <property type="entry name" value="Homeodomain-like"/>
    <property type="match status" value="1"/>
</dbReference>
<feature type="domain" description="HTH myb-type" evidence="6">
    <location>
        <begin position="31"/>
        <end position="86"/>
    </location>
</feature>
<evidence type="ECO:0000259" key="6">
    <source>
        <dbReference type="PROSITE" id="PS51294"/>
    </source>
</evidence>
<gene>
    <name evidence="7" type="ORF">M9Y10_037615</name>
</gene>
<dbReference type="SMART" id="SM00717">
    <property type="entry name" value="SANT"/>
    <property type="match status" value="2"/>
</dbReference>
<dbReference type="InterPro" id="IPR017930">
    <property type="entry name" value="Myb_dom"/>
</dbReference>
<dbReference type="PANTHER" id="PTHR46621:SF1">
    <property type="entry name" value="SNRNA-ACTIVATING PROTEIN COMPLEX SUBUNIT 4"/>
    <property type="match status" value="1"/>
</dbReference>
<feature type="domain" description="HTH myb-type" evidence="6">
    <location>
        <begin position="91"/>
        <end position="137"/>
    </location>
</feature>
<reference evidence="7 8" key="1">
    <citation type="submission" date="2024-04" db="EMBL/GenBank/DDBJ databases">
        <title>Tritrichomonas musculus Genome.</title>
        <authorList>
            <person name="Alves-Ferreira E."/>
            <person name="Grigg M."/>
            <person name="Lorenzi H."/>
            <person name="Galac M."/>
        </authorList>
    </citation>
    <scope>NUCLEOTIDE SEQUENCE [LARGE SCALE GENOMIC DNA]</scope>
    <source>
        <strain evidence="7 8">EAF2021</strain>
    </source>
</reference>
<evidence type="ECO:0000313" key="8">
    <source>
        <dbReference type="Proteomes" id="UP001470230"/>
    </source>
</evidence>
<keyword evidence="1" id="KW-0805">Transcription regulation</keyword>
<dbReference type="Gene3D" id="1.10.10.60">
    <property type="entry name" value="Homeodomain-like"/>
    <property type="match status" value="2"/>
</dbReference>
<evidence type="ECO:0000259" key="5">
    <source>
        <dbReference type="PROSITE" id="PS50090"/>
    </source>
</evidence>
<proteinExistence type="predicted"/>
<evidence type="ECO:0000256" key="1">
    <source>
        <dbReference type="ARBA" id="ARBA00023015"/>
    </source>
</evidence>
<keyword evidence="4" id="KW-0539">Nucleus</keyword>
<dbReference type="PROSITE" id="PS51294">
    <property type="entry name" value="HTH_MYB"/>
    <property type="match status" value="2"/>
</dbReference>
<evidence type="ECO:0000313" key="7">
    <source>
        <dbReference type="EMBL" id="KAK8836678.1"/>
    </source>
</evidence>
<dbReference type="InterPro" id="IPR009057">
    <property type="entry name" value="Homeodomain-like_sf"/>
</dbReference>
<dbReference type="EMBL" id="JAPFFF010000064">
    <property type="protein sequence ID" value="KAK8836678.1"/>
    <property type="molecule type" value="Genomic_DNA"/>
</dbReference>
<evidence type="ECO:0000256" key="4">
    <source>
        <dbReference type="ARBA" id="ARBA00023242"/>
    </source>
</evidence>
<accession>A0ABR2GRW6</accession>
<evidence type="ECO:0000256" key="3">
    <source>
        <dbReference type="ARBA" id="ARBA00023163"/>
    </source>
</evidence>
<dbReference type="PANTHER" id="PTHR46621">
    <property type="entry name" value="SNRNA-ACTIVATING PROTEIN COMPLEX SUBUNIT 4"/>
    <property type="match status" value="1"/>
</dbReference>
<keyword evidence="8" id="KW-1185">Reference proteome</keyword>
<keyword evidence="3" id="KW-0804">Transcription</keyword>
<feature type="domain" description="Myb-like" evidence="5">
    <location>
        <begin position="83"/>
        <end position="133"/>
    </location>
</feature>
<sequence length="179" mass="21352">MNFENINCLKINFVIDLNKNNFVANTPLFIQRSCTRVQWTNEENEKIVNHVKRFGPKNWKHVAAQIRTKNAQQCRDHYNDVLDPQINNGIWTKEEERILLMKYEQLGPHWAKIKTFLPGRTTGNIKNYINILLKKRSFQNEENKKHHNTELSNDIEERNKDFSYHNVESLLNRPSNFQC</sequence>
<organism evidence="7 8">
    <name type="scientific">Tritrichomonas musculus</name>
    <dbReference type="NCBI Taxonomy" id="1915356"/>
    <lineage>
        <taxon>Eukaryota</taxon>
        <taxon>Metamonada</taxon>
        <taxon>Parabasalia</taxon>
        <taxon>Tritrichomonadida</taxon>
        <taxon>Tritrichomonadidae</taxon>
        <taxon>Tritrichomonas</taxon>
    </lineage>
</organism>
<evidence type="ECO:0000256" key="2">
    <source>
        <dbReference type="ARBA" id="ARBA00023125"/>
    </source>
</evidence>
<dbReference type="Pfam" id="PF13921">
    <property type="entry name" value="Myb_DNA-bind_6"/>
    <property type="match status" value="1"/>
</dbReference>
<feature type="domain" description="Myb-like" evidence="5">
    <location>
        <begin position="31"/>
        <end position="82"/>
    </location>
</feature>
<protein>
    <submittedName>
        <fullName evidence="7">Myb- protein A</fullName>
    </submittedName>
</protein>
<dbReference type="InterPro" id="IPR001005">
    <property type="entry name" value="SANT/Myb"/>
</dbReference>
<dbReference type="InterPro" id="IPR051575">
    <property type="entry name" value="Myb-like_DNA-bd"/>
</dbReference>